<name>A0AAW1FV70_ZOAVI</name>
<dbReference type="AlphaFoldDB" id="A0AAW1FV70"/>
<dbReference type="Proteomes" id="UP001488805">
    <property type="component" value="Unassembled WGS sequence"/>
</dbReference>
<dbReference type="EMBL" id="JBCEZU010000023">
    <property type="protein sequence ID" value="KAK9538747.1"/>
    <property type="molecule type" value="Genomic_DNA"/>
</dbReference>
<feature type="region of interest" description="Disordered" evidence="1">
    <location>
        <begin position="53"/>
        <end position="78"/>
    </location>
</feature>
<comment type="caution">
    <text evidence="2">The sequence shown here is derived from an EMBL/GenBank/DDBJ whole genome shotgun (WGS) entry which is preliminary data.</text>
</comment>
<sequence length="78" mass="8093">MRPWFGAVEGNRAGQALAMGGALTQREIKAAMLQGPPGAQRAIVIITPPRPCSEAGGRRSLWGSDGVLRGNRAGSVLP</sequence>
<protein>
    <submittedName>
        <fullName evidence="2">Uncharacterized protein</fullName>
    </submittedName>
</protein>
<evidence type="ECO:0000256" key="1">
    <source>
        <dbReference type="SAM" id="MobiDB-lite"/>
    </source>
</evidence>
<keyword evidence="3" id="KW-1185">Reference proteome</keyword>
<evidence type="ECO:0000313" key="3">
    <source>
        <dbReference type="Proteomes" id="UP001488805"/>
    </source>
</evidence>
<evidence type="ECO:0000313" key="2">
    <source>
        <dbReference type="EMBL" id="KAK9538747.1"/>
    </source>
</evidence>
<gene>
    <name evidence="2" type="ORF">VZT92_003897</name>
</gene>
<organism evidence="2 3">
    <name type="scientific">Zoarces viviparus</name>
    <name type="common">Viviparous eelpout</name>
    <name type="synonym">Blennius viviparus</name>
    <dbReference type="NCBI Taxonomy" id="48416"/>
    <lineage>
        <taxon>Eukaryota</taxon>
        <taxon>Metazoa</taxon>
        <taxon>Chordata</taxon>
        <taxon>Craniata</taxon>
        <taxon>Vertebrata</taxon>
        <taxon>Euteleostomi</taxon>
        <taxon>Actinopterygii</taxon>
        <taxon>Neopterygii</taxon>
        <taxon>Teleostei</taxon>
        <taxon>Neoteleostei</taxon>
        <taxon>Acanthomorphata</taxon>
        <taxon>Eupercaria</taxon>
        <taxon>Perciformes</taxon>
        <taxon>Cottioidei</taxon>
        <taxon>Zoarcales</taxon>
        <taxon>Zoarcidae</taxon>
        <taxon>Zoarcinae</taxon>
        <taxon>Zoarces</taxon>
    </lineage>
</organism>
<reference evidence="2 3" key="1">
    <citation type="journal article" date="2024" name="Genome Biol. Evol.">
        <title>Chromosome-level genome assembly of the viviparous eelpout Zoarces viviparus.</title>
        <authorList>
            <person name="Fuhrmann N."/>
            <person name="Brasseur M.V."/>
            <person name="Bakowski C.E."/>
            <person name="Podsiadlowski L."/>
            <person name="Prost S."/>
            <person name="Krehenwinkel H."/>
            <person name="Mayer C."/>
        </authorList>
    </citation>
    <scope>NUCLEOTIDE SEQUENCE [LARGE SCALE GENOMIC DNA]</scope>
    <source>
        <strain evidence="2">NO-MEL_2022_Ind0_liver</strain>
    </source>
</reference>
<accession>A0AAW1FV70</accession>
<proteinExistence type="predicted"/>